<organism evidence="1 2">
    <name type="scientific">Allacma fusca</name>
    <dbReference type="NCBI Taxonomy" id="39272"/>
    <lineage>
        <taxon>Eukaryota</taxon>
        <taxon>Metazoa</taxon>
        <taxon>Ecdysozoa</taxon>
        <taxon>Arthropoda</taxon>
        <taxon>Hexapoda</taxon>
        <taxon>Collembola</taxon>
        <taxon>Symphypleona</taxon>
        <taxon>Sminthuridae</taxon>
        <taxon>Allacma</taxon>
    </lineage>
</organism>
<keyword evidence="2" id="KW-1185">Reference proteome</keyword>
<accession>A0A8J2NYQ3</accession>
<sequence length="84" mass="9784">MINFKPVKAYLEQTSTFCAKPWNSTWTTNKKPSDMEALRGVKLTFDIFEPKDLWGTIESSGFKVLVVLKDYKDDMDYSALYYRA</sequence>
<comment type="caution">
    <text evidence="1">The sequence shown here is derived from an EMBL/GenBank/DDBJ whole genome shotgun (WGS) entry which is preliminary data.</text>
</comment>
<evidence type="ECO:0000313" key="1">
    <source>
        <dbReference type="EMBL" id="CAG7724023.1"/>
    </source>
</evidence>
<dbReference type="AlphaFoldDB" id="A0A8J2NYQ3"/>
<gene>
    <name evidence="1" type="ORF">AFUS01_LOCUS13070</name>
</gene>
<dbReference type="Proteomes" id="UP000708208">
    <property type="component" value="Unassembled WGS sequence"/>
</dbReference>
<protein>
    <submittedName>
        <fullName evidence="1">Uncharacterized protein</fullName>
    </submittedName>
</protein>
<reference evidence="1" key="1">
    <citation type="submission" date="2021-06" db="EMBL/GenBank/DDBJ databases">
        <authorList>
            <person name="Hodson N. C."/>
            <person name="Mongue J. A."/>
            <person name="Jaron S. K."/>
        </authorList>
    </citation>
    <scope>NUCLEOTIDE SEQUENCE</scope>
</reference>
<proteinExistence type="predicted"/>
<evidence type="ECO:0000313" key="2">
    <source>
        <dbReference type="Proteomes" id="UP000708208"/>
    </source>
</evidence>
<name>A0A8J2NYQ3_9HEXA</name>
<dbReference type="EMBL" id="CAJVCH010104982">
    <property type="protein sequence ID" value="CAG7724023.1"/>
    <property type="molecule type" value="Genomic_DNA"/>
</dbReference>